<keyword evidence="5" id="KW-0106">Calcium</keyword>
<evidence type="ECO:0000256" key="4">
    <source>
        <dbReference type="ARBA" id="ARBA00022801"/>
    </source>
</evidence>
<dbReference type="AlphaFoldDB" id="A0AAD8ESH4"/>
<dbReference type="PROSITE" id="PS00149">
    <property type="entry name" value="SULFATASE_2"/>
    <property type="match status" value="1"/>
</dbReference>
<comment type="caution">
    <text evidence="8">The sequence shown here is derived from an EMBL/GenBank/DDBJ whole genome shotgun (WGS) entry which is preliminary data.</text>
</comment>
<dbReference type="PROSITE" id="PS00523">
    <property type="entry name" value="SULFATASE_1"/>
    <property type="match status" value="1"/>
</dbReference>
<evidence type="ECO:0000256" key="6">
    <source>
        <dbReference type="ARBA" id="ARBA00023180"/>
    </source>
</evidence>
<proteinExistence type="inferred from homology"/>
<evidence type="ECO:0000256" key="3">
    <source>
        <dbReference type="ARBA" id="ARBA00022723"/>
    </source>
</evidence>
<gene>
    <name evidence="8" type="ORF">L9F63_000688</name>
</gene>
<dbReference type="InterPro" id="IPR024607">
    <property type="entry name" value="Sulfatase_CS"/>
</dbReference>
<accession>A0AAD8ESH4</accession>
<evidence type="ECO:0000313" key="8">
    <source>
        <dbReference type="EMBL" id="KAJ9601168.1"/>
    </source>
</evidence>
<dbReference type="InterPro" id="IPR000917">
    <property type="entry name" value="Sulfatase_N"/>
</dbReference>
<dbReference type="PANTHER" id="PTHR10342:SF273">
    <property type="entry name" value="RE14504P"/>
    <property type="match status" value="1"/>
</dbReference>
<keyword evidence="3" id="KW-0479">Metal-binding</keyword>
<reference evidence="8" key="2">
    <citation type="submission" date="2023-05" db="EMBL/GenBank/DDBJ databases">
        <authorList>
            <person name="Fouks B."/>
        </authorList>
    </citation>
    <scope>NUCLEOTIDE SEQUENCE</scope>
    <source>
        <strain evidence="8">Stay&amp;Tobe</strain>
        <tissue evidence="8">Testes</tissue>
    </source>
</reference>
<dbReference type="PANTHER" id="PTHR10342">
    <property type="entry name" value="ARYLSULFATASE"/>
    <property type="match status" value="1"/>
</dbReference>
<dbReference type="Pfam" id="PF00884">
    <property type="entry name" value="Sulfatase"/>
    <property type="match status" value="1"/>
</dbReference>
<name>A0AAD8ESH4_DIPPU</name>
<dbReference type="SUPFAM" id="SSF53649">
    <property type="entry name" value="Alkaline phosphatase-like"/>
    <property type="match status" value="1"/>
</dbReference>
<organism evidence="8 9">
    <name type="scientific">Diploptera punctata</name>
    <name type="common">Pacific beetle cockroach</name>
    <dbReference type="NCBI Taxonomy" id="6984"/>
    <lineage>
        <taxon>Eukaryota</taxon>
        <taxon>Metazoa</taxon>
        <taxon>Ecdysozoa</taxon>
        <taxon>Arthropoda</taxon>
        <taxon>Hexapoda</taxon>
        <taxon>Insecta</taxon>
        <taxon>Pterygota</taxon>
        <taxon>Neoptera</taxon>
        <taxon>Polyneoptera</taxon>
        <taxon>Dictyoptera</taxon>
        <taxon>Blattodea</taxon>
        <taxon>Blaberoidea</taxon>
        <taxon>Blaberidae</taxon>
        <taxon>Diplopterinae</taxon>
        <taxon>Diploptera</taxon>
    </lineage>
</organism>
<comment type="similarity">
    <text evidence="2">Belongs to the sulfatase family.</text>
</comment>
<keyword evidence="6" id="KW-0325">Glycoprotein</keyword>
<dbReference type="InterPro" id="IPR017850">
    <property type="entry name" value="Alkaline_phosphatase_core_sf"/>
</dbReference>
<dbReference type="InterPro" id="IPR047115">
    <property type="entry name" value="ARSB"/>
</dbReference>
<evidence type="ECO:0000256" key="2">
    <source>
        <dbReference type="ARBA" id="ARBA00008779"/>
    </source>
</evidence>
<evidence type="ECO:0000256" key="1">
    <source>
        <dbReference type="ARBA" id="ARBA00001913"/>
    </source>
</evidence>
<reference evidence="8" key="1">
    <citation type="journal article" date="2023" name="IScience">
        <title>Live-bearing cockroach genome reveals convergent evolutionary mechanisms linked to viviparity in insects and beyond.</title>
        <authorList>
            <person name="Fouks B."/>
            <person name="Harrison M.C."/>
            <person name="Mikhailova A.A."/>
            <person name="Marchal E."/>
            <person name="English S."/>
            <person name="Carruthers M."/>
            <person name="Jennings E.C."/>
            <person name="Chiamaka E.L."/>
            <person name="Frigard R.A."/>
            <person name="Pippel M."/>
            <person name="Attardo G.M."/>
            <person name="Benoit J.B."/>
            <person name="Bornberg-Bauer E."/>
            <person name="Tobe S.S."/>
        </authorList>
    </citation>
    <scope>NUCLEOTIDE SEQUENCE</scope>
    <source>
        <strain evidence="8">Stay&amp;Tobe</strain>
    </source>
</reference>
<dbReference type="CDD" id="cd16029">
    <property type="entry name" value="4-S"/>
    <property type="match status" value="1"/>
</dbReference>
<dbReference type="Gene3D" id="3.40.720.10">
    <property type="entry name" value="Alkaline Phosphatase, subunit A"/>
    <property type="match status" value="1"/>
</dbReference>
<dbReference type="Gene3D" id="3.30.1120.10">
    <property type="match status" value="1"/>
</dbReference>
<feature type="non-terminal residue" evidence="8">
    <location>
        <position position="690"/>
    </location>
</feature>
<evidence type="ECO:0000259" key="7">
    <source>
        <dbReference type="Pfam" id="PF00884"/>
    </source>
</evidence>
<comment type="cofactor">
    <cofactor evidence="1">
        <name>Ca(2+)</name>
        <dbReference type="ChEBI" id="CHEBI:29108"/>
    </cofactor>
</comment>
<feature type="domain" description="Sulfatase N-terminal" evidence="7">
    <location>
        <begin position="194"/>
        <end position="505"/>
    </location>
</feature>
<evidence type="ECO:0000313" key="9">
    <source>
        <dbReference type="Proteomes" id="UP001233999"/>
    </source>
</evidence>
<evidence type="ECO:0000256" key="5">
    <source>
        <dbReference type="ARBA" id="ARBA00022837"/>
    </source>
</evidence>
<dbReference type="Proteomes" id="UP001233999">
    <property type="component" value="Unassembled WGS sequence"/>
</dbReference>
<keyword evidence="4" id="KW-0378">Hydrolase</keyword>
<dbReference type="GO" id="GO:0046872">
    <property type="term" value="F:metal ion binding"/>
    <property type="evidence" value="ECO:0007669"/>
    <property type="project" value="UniProtKB-KW"/>
</dbReference>
<dbReference type="GO" id="GO:0008484">
    <property type="term" value="F:sulfuric ester hydrolase activity"/>
    <property type="evidence" value="ECO:0007669"/>
    <property type="project" value="InterPro"/>
</dbReference>
<dbReference type="EMBL" id="JASPKZ010000033">
    <property type="protein sequence ID" value="KAJ9601168.1"/>
    <property type="molecule type" value="Genomic_DNA"/>
</dbReference>
<keyword evidence="9" id="KW-1185">Reference proteome</keyword>
<sequence length="690" mass="79110">PFCDCANEVLRAQFEMRPSSSIFKSHCFNVLMQHHTHTFNQFFTISDSVLGKVVAEQWCHLSHHQQMEYRQFHQYRSQHGKLLAPVQAHVLLYRLHTVVSMQFLPELVAKSIQQCSKLIQSTFKIAVYCTKLYRVELLDEREGLTMRRKIYDPTAILTQRKQIINNIIFYVLERSCYNNNNVIQSEAKQSSIYDLGWNDVGFHGSNQIPTPNIDALAYSGVILNNYYVMPVCTPSRSALMTGLHPVHTGMQHHVIFANEPWGLPLQLKLLPQYLQDLGYATRFVGKWHLGHFRANYTPIHRGFESHYGYWSGHQDYYDHTAQDSKRYWGYDMRRGMNVSWKSYGFYTTDLFTREATRIIQDHDTRRPLFLYLAHLATHSANPYKPLQAPASTLAKFNYIKDKNRRTFAGMLSKMDDSVGEIILQLAKKGMLNDSIIVFSTDNGGPAAGFNSNAASNWPLKGVKDTQWEGGVRGVAVICSTHINKPGRVATHLMHVQDWLPTLLYAVNSTFPHNLDGINVWPSITTDAPAPYHQLLLNIDNTRNISAVRKGQWKLVRGTTWNGEWDGWYGPSGRDPQYKYNVSAVYSSPAGKVLKLPADPTSILQLRRNATVTCSSSSQHRSKCTDCLFDLDSDPCELNNLYDTQPERVADLQALLDKYNKTVLPPRNKPADPRSNPEFWQYTWTNWVDYL</sequence>
<protein>
    <recommendedName>
        <fullName evidence="7">Sulfatase N-terminal domain-containing protein</fullName>
    </recommendedName>
</protein>